<comment type="similarity">
    <text evidence="1">Belongs to the membrane fusion protein (MFP) (TC 8.A.1) family.</text>
</comment>
<dbReference type="GO" id="GO:0060003">
    <property type="term" value="P:copper ion export"/>
    <property type="evidence" value="ECO:0007669"/>
    <property type="project" value="TreeGrafter"/>
</dbReference>
<dbReference type="Gene3D" id="6.10.140.730">
    <property type="match status" value="1"/>
</dbReference>
<feature type="domain" description="CusB-like beta-barrel" evidence="9">
    <location>
        <begin position="255"/>
        <end position="332"/>
    </location>
</feature>
<dbReference type="InterPro" id="IPR045800">
    <property type="entry name" value="HMBD"/>
</dbReference>
<evidence type="ECO:0000259" key="8">
    <source>
        <dbReference type="Pfam" id="PF25919"/>
    </source>
</evidence>
<dbReference type="KEGG" id="mpau:ZMTM_06490"/>
<feature type="domain" description="CusB-like three alpha-helical bundle" evidence="7">
    <location>
        <begin position="166"/>
        <end position="215"/>
    </location>
</feature>
<dbReference type="GO" id="GO:0022857">
    <property type="term" value="F:transmembrane transporter activity"/>
    <property type="evidence" value="ECO:0007669"/>
    <property type="project" value="InterPro"/>
</dbReference>
<sequence>MKRIHLILIVIILAVVATAAWYSMNKPMSNMTTPANPAVGGIVQDDSGKTVRYWYDPMVPEQKFDKPGKSPFMDMQLIPKYAEDAGSDNGVSIPSNTQQNLGMRIESVIMMDFGDDLTAVGRVEPDERGYYAVQTRIPGFVERLLVRAVGDPVRKGQKIAEIYAPELLAAQQEYLALSDLEPIAEGEVLKQAARNRLKLLGMTEGEIATISKNHQSSPRFGVYAPASGVVTELSVKEGAQSMMGTPLMQINDLSTVWLIAEIPERDASRVILGSAAEVRLQASSNQVLKGKVGYLYPMLDDTSRTLRVRIELANSGNQLRPGMYADVRLSGMSHSALAVPSESVISTGQRKVVIVKETHGFRPVEVITGQESHGHTEITQGLSEGEQVVSSGQFLIDSEASLSGVLARLSKQDATPPANMQDDMKGMDMSHDSMKGEKP</sequence>
<dbReference type="InterPro" id="IPR051909">
    <property type="entry name" value="MFP_Cation_Efflux"/>
</dbReference>
<evidence type="ECO:0000256" key="4">
    <source>
        <dbReference type="ARBA" id="ARBA00023065"/>
    </source>
</evidence>
<evidence type="ECO:0000256" key="2">
    <source>
        <dbReference type="ARBA" id="ARBA00022448"/>
    </source>
</evidence>
<feature type="domain" description="CzcB-like C-terminal circularly permuted SH3-like" evidence="10">
    <location>
        <begin position="337"/>
        <end position="396"/>
    </location>
</feature>
<dbReference type="Gene3D" id="2.40.30.170">
    <property type="match status" value="1"/>
</dbReference>
<evidence type="ECO:0000259" key="6">
    <source>
        <dbReference type="Pfam" id="PF19335"/>
    </source>
</evidence>
<dbReference type="AlphaFoldDB" id="A0A8D5G2C4"/>
<keyword evidence="3" id="KW-0732">Signal</keyword>
<dbReference type="InterPro" id="IPR058790">
    <property type="entry name" value="BSH_CusB"/>
</dbReference>
<dbReference type="SUPFAM" id="SSF111369">
    <property type="entry name" value="HlyD-like secretion proteins"/>
    <property type="match status" value="1"/>
</dbReference>
<accession>A0A8D5G2C4</accession>
<organism evidence="11 12">
    <name type="scientific">Methyloradius palustris</name>
    <dbReference type="NCBI Taxonomy" id="2778876"/>
    <lineage>
        <taxon>Bacteria</taxon>
        <taxon>Pseudomonadati</taxon>
        <taxon>Pseudomonadota</taxon>
        <taxon>Betaproteobacteria</taxon>
        <taxon>Nitrosomonadales</taxon>
        <taxon>Methylophilaceae</taxon>
        <taxon>Methyloradius</taxon>
    </lineage>
</organism>
<dbReference type="Gene3D" id="2.40.420.20">
    <property type="match status" value="1"/>
</dbReference>
<dbReference type="FunFam" id="2.40.420.20:FF:000003">
    <property type="entry name" value="Cation efflux system protein cusB"/>
    <property type="match status" value="1"/>
</dbReference>
<dbReference type="NCBIfam" id="TIGR01730">
    <property type="entry name" value="RND_mfp"/>
    <property type="match status" value="1"/>
</dbReference>
<evidence type="ECO:0000256" key="5">
    <source>
        <dbReference type="SAM" id="MobiDB-lite"/>
    </source>
</evidence>
<feature type="compositionally biased region" description="Basic and acidic residues" evidence="5">
    <location>
        <begin position="422"/>
        <end position="439"/>
    </location>
</feature>
<dbReference type="EMBL" id="AP024110">
    <property type="protein sequence ID" value="BCM24390.1"/>
    <property type="molecule type" value="Genomic_DNA"/>
</dbReference>
<dbReference type="Pfam" id="PF25869">
    <property type="entry name" value="3HB_CusB"/>
    <property type="match status" value="1"/>
</dbReference>
<keyword evidence="2" id="KW-0813">Transport</keyword>
<feature type="domain" description="Heavy metal binding" evidence="6">
    <location>
        <begin position="53"/>
        <end position="80"/>
    </location>
</feature>
<dbReference type="InterPro" id="IPR058649">
    <property type="entry name" value="CzcB_C"/>
</dbReference>
<dbReference type="Pfam" id="PF25919">
    <property type="entry name" value="BSH_CusB"/>
    <property type="match status" value="1"/>
</dbReference>
<reference evidence="11" key="1">
    <citation type="journal article" date="2021" name="Arch. Microbiol.">
        <title>Methyloradius palustris gen. nov., sp. nov., a methanol-oxidizing bacterium isolated from snow.</title>
        <authorList>
            <person name="Miyadera T."/>
            <person name="Kojima H."/>
            <person name="Fukui M."/>
        </authorList>
    </citation>
    <scope>NUCLEOTIDE SEQUENCE</scope>
    <source>
        <strain evidence="11">Zm11</strain>
    </source>
</reference>
<dbReference type="PANTHER" id="PTHR30097">
    <property type="entry name" value="CATION EFFLUX SYSTEM PROTEIN CUSB"/>
    <property type="match status" value="1"/>
</dbReference>
<dbReference type="GO" id="GO:0016020">
    <property type="term" value="C:membrane"/>
    <property type="evidence" value="ECO:0007669"/>
    <property type="project" value="InterPro"/>
</dbReference>
<dbReference type="Pfam" id="PF19335">
    <property type="entry name" value="HMBD"/>
    <property type="match status" value="1"/>
</dbReference>
<evidence type="ECO:0000259" key="7">
    <source>
        <dbReference type="Pfam" id="PF25869"/>
    </source>
</evidence>
<dbReference type="InterPro" id="IPR058792">
    <property type="entry name" value="Beta-barrel_RND_2"/>
</dbReference>
<feature type="region of interest" description="Disordered" evidence="5">
    <location>
        <begin position="411"/>
        <end position="439"/>
    </location>
</feature>
<evidence type="ECO:0000313" key="12">
    <source>
        <dbReference type="Proteomes" id="UP000826722"/>
    </source>
</evidence>
<dbReference type="GO" id="GO:0046914">
    <property type="term" value="F:transition metal ion binding"/>
    <property type="evidence" value="ECO:0007669"/>
    <property type="project" value="TreeGrafter"/>
</dbReference>
<evidence type="ECO:0000256" key="1">
    <source>
        <dbReference type="ARBA" id="ARBA00009477"/>
    </source>
</evidence>
<dbReference type="InterPro" id="IPR006143">
    <property type="entry name" value="RND_pump_MFP"/>
</dbReference>
<dbReference type="GO" id="GO:0030288">
    <property type="term" value="C:outer membrane-bounded periplasmic space"/>
    <property type="evidence" value="ECO:0007669"/>
    <property type="project" value="TreeGrafter"/>
</dbReference>
<evidence type="ECO:0000259" key="9">
    <source>
        <dbReference type="Pfam" id="PF25954"/>
    </source>
</evidence>
<dbReference type="Pfam" id="PF25954">
    <property type="entry name" value="Beta-barrel_RND_2"/>
    <property type="match status" value="1"/>
</dbReference>
<protein>
    <submittedName>
        <fullName evidence="11">Cobalt transporter</fullName>
    </submittedName>
</protein>
<evidence type="ECO:0000256" key="3">
    <source>
        <dbReference type="ARBA" id="ARBA00022729"/>
    </source>
</evidence>
<dbReference type="Proteomes" id="UP000826722">
    <property type="component" value="Chromosome"/>
</dbReference>
<dbReference type="InterPro" id="IPR058791">
    <property type="entry name" value="3HB_CusB"/>
</dbReference>
<keyword evidence="12" id="KW-1185">Reference proteome</keyword>
<dbReference type="Pfam" id="PF25975">
    <property type="entry name" value="CzcB_C"/>
    <property type="match status" value="1"/>
</dbReference>
<gene>
    <name evidence="11" type="ORF">ZMTM_06490</name>
</gene>
<feature type="domain" description="CusB-like barrel-sandwich hybrid" evidence="8">
    <location>
        <begin position="132"/>
        <end position="251"/>
    </location>
</feature>
<name>A0A8D5G2C4_9PROT</name>
<dbReference type="RefSeq" id="WP_221764931.1">
    <property type="nucleotide sequence ID" value="NZ_AP024110.1"/>
</dbReference>
<dbReference type="PANTHER" id="PTHR30097:SF15">
    <property type="entry name" value="CATION EFFLUX SYSTEM PROTEIN CUSB"/>
    <property type="match status" value="1"/>
</dbReference>
<dbReference type="FunFam" id="2.40.30.170:FF:000010">
    <property type="entry name" value="Efflux RND transporter periplasmic adaptor subunit"/>
    <property type="match status" value="1"/>
</dbReference>
<proteinExistence type="inferred from homology"/>
<evidence type="ECO:0000259" key="10">
    <source>
        <dbReference type="Pfam" id="PF25975"/>
    </source>
</evidence>
<dbReference type="GO" id="GO:0015679">
    <property type="term" value="P:plasma membrane copper ion transport"/>
    <property type="evidence" value="ECO:0007669"/>
    <property type="project" value="TreeGrafter"/>
</dbReference>
<keyword evidence="4" id="KW-0406">Ion transport</keyword>
<evidence type="ECO:0000313" key="11">
    <source>
        <dbReference type="EMBL" id="BCM24390.1"/>
    </source>
</evidence>